<organism evidence="2 3">
    <name type="scientific">Streptomyces bauhiniae</name>
    <dbReference type="NCBI Taxonomy" id="2340725"/>
    <lineage>
        <taxon>Bacteria</taxon>
        <taxon>Bacillati</taxon>
        <taxon>Actinomycetota</taxon>
        <taxon>Actinomycetes</taxon>
        <taxon>Kitasatosporales</taxon>
        <taxon>Streptomycetaceae</taxon>
        <taxon>Streptomyces</taxon>
    </lineage>
</organism>
<feature type="compositionally biased region" description="Basic and acidic residues" evidence="1">
    <location>
        <begin position="17"/>
        <end position="26"/>
    </location>
</feature>
<reference evidence="2 3" key="1">
    <citation type="submission" date="2019-04" db="EMBL/GenBank/DDBJ databases">
        <title>Streptomyces sp. nov. Bv016 isolated from bark of Buahinia variegata.</title>
        <authorList>
            <person name="Kanchanasin P."/>
            <person name="Tanasupawat S."/>
            <person name="Yuki M."/>
            <person name="Kudo T."/>
        </authorList>
    </citation>
    <scope>NUCLEOTIDE SEQUENCE [LARGE SCALE GENOMIC DNA]</scope>
    <source>
        <strain evidence="2 3">Bv016</strain>
    </source>
</reference>
<evidence type="ECO:0000313" key="2">
    <source>
        <dbReference type="EMBL" id="TGN72130.1"/>
    </source>
</evidence>
<sequence>MTTTSEDVEAGPATTRTIDEPEIDRRSAASPYFGRFTCDVCGDDFAVHRSLTVEEREFTDITTRETWPGMVVIACDRS</sequence>
<keyword evidence="3" id="KW-1185">Reference proteome</keyword>
<protein>
    <submittedName>
        <fullName evidence="2">Uncharacterized protein</fullName>
    </submittedName>
</protein>
<name>A0A4Z1CTJ0_9ACTN</name>
<evidence type="ECO:0000256" key="1">
    <source>
        <dbReference type="SAM" id="MobiDB-lite"/>
    </source>
</evidence>
<dbReference type="RefSeq" id="WP_135789010.1">
    <property type="nucleotide sequence ID" value="NZ_SRRT01000016.1"/>
</dbReference>
<accession>A0A4Z1CTJ0</accession>
<comment type="caution">
    <text evidence="2">The sequence shown here is derived from an EMBL/GenBank/DDBJ whole genome shotgun (WGS) entry which is preliminary data.</text>
</comment>
<proteinExistence type="predicted"/>
<feature type="region of interest" description="Disordered" evidence="1">
    <location>
        <begin position="1"/>
        <end position="26"/>
    </location>
</feature>
<dbReference type="Proteomes" id="UP000298159">
    <property type="component" value="Unassembled WGS sequence"/>
</dbReference>
<dbReference type="GeneID" id="95452001"/>
<dbReference type="AlphaFoldDB" id="A0A4Z1CTJ0"/>
<dbReference type="EMBL" id="SRRT01000016">
    <property type="protein sequence ID" value="TGN72130.1"/>
    <property type="molecule type" value="Genomic_DNA"/>
</dbReference>
<gene>
    <name evidence="2" type="ORF">E5083_31010</name>
</gene>
<evidence type="ECO:0000313" key="3">
    <source>
        <dbReference type="Proteomes" id="UP000298159"/>
    </source>
</evidence>